<evidence type="ECO:0000256" key="1">
    <source>
        <dbReference type="SAM" id="Phobius"/>
    </source>
</evidence>
<dbReference type="VEuPathDB" id="FungiDB:FUN_010713"/>
<protein>
    <submittedName>
        <fullName evidence="2">Uncharacterized protein</fullName>
    </submittedName>
</protein>
<keyword evidence="1" id="KW-0472">Membrane</keyword>
<evidence type="ECO:0000313" key="3">
    <source>
        <dbReference type="Proteomes" id="UP000234323"/>
    </source>
</evidence>
<dbReference type="AlphaFoldDB" id="A0A2I1HNN8"/>
<accession>A0A2I1HNN8</accession>
<feature type="transmembrane region" description="Helical" evidence="1">
    <location>
        <begin position="159"/>
        <end position="180"/>
    </location>
</feature>
<organism evidence="2 3">
    <name type="scientific">Rhizophagus irregularis</name>
    <dbReference type="NCBI Taxonomy" id="588596"/>
    <lineage>
        <taxon>Eukaryota</taxon>
        <taxon>Fungi</taxon>
        <taxon>Fungi incertae sedis</taxon>
        <taxon>Mucoromycota</taxon>
        <taxon>Glomeromycotina</taxon>
        <taxon>Glomeromycetes</taxon>
        <taxon>Glomerales</taxon>
        <taxon>Glomeraceae</taxon>
        <taxon>Rhizophagus</taxon>
    </lineage>
</organism>
<keyword evidence="1" id="KW-1133">Transmembrane helix</keyword>
<name>A0A2I1HNN8_9GLOM</name>
<sequence>VYVGKKDIQFTPCERSTTDYPVTLISPSLDPHIDELFESSLSDNLSSRVVDHLSPLGNVVSYDNTSLIFVSDSDDDLMDSDDESSFLSFDEETFDYYEAEWVELISRPVCFPLTSIHIRFPSFGLDITEISSRLLFIPSPLPLLPPSFLDLRVAYGQRMFWKIFVHSSSLGAFLFVPPLLTADFKFYDRIFSLQPSIYDQITRFACLFEIFAGLLLFVRRILGFLHYSFICIFNFFFQQFLIAKMRYSFSADVLLSYLQSRVLSQFGVLLPAGFAGVVEQSSSEVWFWF</sequence>
<dbReference type="VEuPathDB" id="FungiDB:RhiirFUN_017114"/>
<feature type="non-terminal residue" evidence="2">
    <location>
        <position position="1"/>
    </location>
</feature>
<dbReference type="Proteomes" id="UP000234323">
    <property type="component" value="Unassembled WGS sequence"/>
</dbReference>
<comment type="caution">
    <text evidence="2">The sequence shown here is derived from an EMBL/GenBank/DDBJ whole genome shotgun (WGS) entry which is preliminary data.</text>
</comment>
<gene>
    <name evidence="2" type="ORF">RhiirA4_484293</name>
</gene>
<proteinExistence type="predicted"/>
<keyword evidence="1" id="KW-0812">Transmembrane</keyword>
<dbReference type="EMBL" id="LLXI01004329">
    <property type="protein sequence ID" value="PKY60505.1"/>
    <property type="molecule type" value="Genomic_DNA"/>
</dbReference>
<dbReference type="VEuPathDB" id="FungiDB:RhiirA1_481018"/>
<feature type="transmembrane region" description="Helical" evidence="1">
    <location>
        <begin position="224"/>
        <end position="242"/>
    </location>
</feature>
<feature type="transmembrane region" description="Helical" evidence="1">
    <location>
        <begin position="201"/>
        <end position="218"/>
    </location>
</feature>
<keyword evidence="3" id="KW-1185">Reference proteome</keyword>
<reference evidence="2 3" key="1">
    <citation type="submission" date="2015-10" db="EMBL/GenBank/DDBJ databases">
        <title>Genome analyses suggest a sexual origin of heterokaryosis in a supposedly ancient asexual fungus.</title>
        <authorList>
            <person name="Ropars J."/>
            <person name="Sedzielewska K."/>
            <person name="Noel J."/>
            <person name="Charron P."/>
            <person name="Farinelli L."/>
            <person name="Marton T."/>
            <person name="Kruger M."/>
            <person name="Pelin A."/>
            <person name="Brachmann A."/>
            <person name="Corradi N."/>
        </authorList>
    </citation>
    <scope>NUCLEOTIDE SEQUENCE [LARGE SCALE GENOMIC DNA]</scope>
    <source>
        <strain evidence="2 3">A4</strain>
    </source>
</reference>
<evidence type="ECO:0000313" key="2">
    <source>
        <dbReference type="EMBL" id="PKY60505.1"/>
    </source>
</evidence>